<keyword evidence="2" id="KW-1185">Reference proteome</keyword>
<evidence type="ECO:0000313" key="2">
    <source>
        <dbReference type="Proteomes" id="UP000647860"/>
    </source>
</evidence>
<proteinExistence type="predicted"/>
<accession>A0ABQ4IK24</accession>
<reference evidence="1 2" key="1">
    <citation type="submission" date="2021-01" db="EMBL/GenBank/DDBJ databases">
        <title>Whole genome shotgun sequence of Verrucosispora gifhornensis NBRC 16317.</title>
        <authorList>
            <person name="Komaki H."/>
            <person name="Tamura T."/>
        </authorList>
    </citation>
    <scope>NUCLEOTIDE SEQUENCE [LARGE SCALE GENOMIC DNA]</scope>
    <source>
        <strain evidence="1 2">NBRC 16317</strain>
    </source>
</reference>
<comment type="caution">
    <text evidence="1">The sequence shown here is derived from an EMBL/GenBank/DDBJ whole genome shotgun (WGS) entry which is preliminary data.</text>
</comment>
<evidence type="ECO:0000313" key="1">
    <source>
        <dbReference type="EMBL" id="GIJ18254.1"/>
    </source>
</evidence>
<protein>
    <submittedName>
        <fullName evidence="1">Uncharacterized protein</fullName>
    </submittedName>
</protein>
<organism evidence="1 2">
    <name type="scientific">Micromonospora gifhornensis</name>
    <dbReference type="NCBI Taxonomy" id="84594"/>
    <lineage>
        <taxon>Bacteria</taxon>
        <taxon>Bacillati</taxon>
        <taxon>Actinomycetota</taxon>
        <taxon>Actinomycetes</taxon>
        <taxon>Micromonosporales</taxon>
        <taxon>Micromonosporaceae</taxon>
        <taxon>Micromonospora</taxon>
    </lineage>
</organism>
<gene>
    <name evidence="1" type="ORF">Vgi01_49380</name>
</gene>
<dbReference type="Proteomes" id="UP000647860">
    <property type="component" value="Unassembled WGS sequence"/>
</dbReference>
<name>A0ABQ4IK24_9ACTN</name>
<sequence length="100" mass="10335">MARPPGGGLRVDTDLRREGVGGLARLGHGCYNGTVHSAVPPGRPGTLSLHSDTGCMGDAIAGKVEIRTALPVEDPNPLVALSGPPRPGEHLRGGPFHLCW</sequence>
<dbReference type="EMBL" id="BOPA01000038">
    <property type="protein sequence ID" value="GIJ18254.1"/>
    <property type="molecule type" value="Genomic_DNA"/>
</dbReference>